<dbReference type="Gene3D" id="1.10.10.1770">
    <property type="entry name" value="Gun4-like"/>
    <property type="match status" value="1"/>
</dbReference>
<evidence type="ECO:0000256" key="1">
    <source>
        <dbReference type="SAM" id="MobiDB-lite"/>
    </source>
</evidence>
<dbReference type="GO" id="GO:0009507">
    <property type="term" value="C:chloroplast"/>
    <property type="evidence" value="ECO:0007669"/>
    <property type="project" value="TreeGrafter"/>
</dbReference>
<protein>
    <recommendedName>
        <fullName evidence="2">GUN4-like domain-containing protein</fullName>
    </recommendedName>
</protein>
<dbReference type="CDD" id="cd16383">
    <property type="entry name" value="GUN4"/>
    <property type="match status" value="1"/>
</dbReference>
<feature type="domain" description="GUN4-like" evidence="2">
    <location>
        <begin position="78"/>
        <end position="225"/>
    </location>
</feature>
<evidence type="ECO:0000313" key="4">
    <source>
        <dbReference type="Proteomes" id="UP001054252"/>
    </source>
</evidence>
<dbReference type="AlphaFoldDB" id="A0AAV5JVI9"/>
<sequence length="264" mass="29907">MNSLHHHRHSHCHHTLLTRLPTSDTSHPPSSIAPSLFLKPFPSSATTATTTTTTSLSSSTTTFSLSSTTPSSSTTSTSQPISFDLLHQHLSTQNFRQADEETRRLLIVLAGEAAQKRGYVFFSEVQFISETDLKAIDDLWKKYSDNKFGYSVQRKLWKNANKDFTRFFLKVGWMKKLDTEVEQYNYRSFPNEFMWELTEDTPEGHLPLTNALRGTQLLNSILSHPAFDEVEEEEGGGGEEGKGEELRDGERPLSNKLLKPDYSF</sequence>
<dbReference type="Pfam" id="PF05419">
    <property type="entry name" value="GUN4"/>
    <property type="match status" value="1"/>
</dbReference>
<evidence type="ECO:0000259" key="2">
    <source>
        <dbReference type="Pfam" id="PF05419"/>
    </source>
</evidence>
<dbReference type="Proteomes" id="UP001054252">
    <property type="component" value="Unassembled WGS sequence"/>
</dbReference>
<dbReference type="GO" id="GO:0046906">
    <property type="term" value="F:tetrapyrrole binding"/>
    <property type="evidence" value="ECO:0007669"/>
    <property type="project" value="TreeGrafter"/>
</dbReference>
<dbReference type="PANTHER" id="PTHR34800:SF1">
    <property type="entry name" value="TETRAPYRROLE-BINDING PROTEIN, CHLOROPLASTIC"/>
    <property type="match status" value="1"/>
</dbReference>
<dbReference type="PANTHER" id="PTHR34800">
    <property type="entry name" value="TETRAPYRROLE-BINDING PROTEIN, CHLOROPLASTIC"/>
    <property type="match status" value="1"/>
</dbReference>
<feature type="compositionally biased region" description="Basic and acidic residues" evidence="1">
    <location>
        <begin position="239"/>
        <end position="253"/>
    </location>
</feature>
<organism evidence="3 4">
    <name type="scientific">Rubroshorea leprosula</name>
    <dbReference type="NCBI Taxonomy" id="152421"/>
    <lineage>
        <taxon>Eukaryota</taxon>
        <taxon>Viridiplantae</taxon>
        <taxon>Streptophyta</taxon>
        <taxon>Embryophyta</taxon>
        <taxon>Tracheophyta</taxon>
        <taxon>Spermatophyta</taxon>
        <taxon>Magnoliopsida</taxon>
        <taxon>eudicotyledons</taxon>
        <taxon>Gunneridae</taxon>
        <taxon>Pentapetalae</taxon>
        <taxon>rosids</taxon>
        <taxon>malvids</taxon>
        <taxon>Malvales</taxon>
        <taxon>Dipterocarpaceae</taxon>
        <taxon>Rubroshorea</taxon>
    </lineage>
</organism>
<feature type="compositionally biased region" description="Acidic residues" evidence="1">
    <location>
        <begin position="228"/>
        <end position="237"/>
    </location>
</feature>
<name>A0AAV5JVI9_9ROSI</name>
<dbReference type="Gene3D" id="1.25.40.620">
    <property type="match status" value="1"/>
</dbReference>
<dbReference type="GO" id="GO:0010019">
    <property type="term" value="P:chloroplast-nucleus signaling pathway"/>
    <property type="evidence" value="ECO:0007669"/>
    <property type="project" value="TreeGrafter"/>
</dbReference>
<keyword evidence="4" id="KW-1185">Reference proteome</keyword>
<reference evidence="3 4" key="1">
    <citation type="journal article" date="2021" name="Commun. Biol.">
        <title>The genome of Shorea leprosula (Dipterocarpaceae) highlights the ecological relevance of drought in aseasonal tropical rainforests.</title>
        <authorList>
            <person name="Ng K.K.S."/>
            <person name="Kobayashi M.J."/>
            <person name="Fawcett J.A."/>
            <person name="Hatakeyama M."/>
            <person name="Paape T."/>
            <person name="Ng C.H."/>
            <person name="Ang C.C."/>
            <person name="Tnah L.H."/>
            <person name="Lee C.T."/>
            <person name="Nishiyama T."/>
            <person name="Sese J."/>
            <person name="O'Brien M.J."/>
            <person name="Copetti D."/>
            <person name="Mohd Noor M.I."/>
            <person name="Ong R.C."/>
            <person name="Putra M."/>
            <person name="Sireger I.Z."/>
            <person name="Indrioko S."/>
            <person name="Kosugi Y."/>
            <person name="Izuno A."/>
            <person name="Isagi Y."/>
            <person name="Lee S.L."/>
            <person name="Shimizu K.K."/>
        </authorList>
    </citation>
    <scope>NUCLEOTIDE SEQUENCE [LARGE SCALE GENOMIC DNA]</scope>
    <source>
        <strain evidence="3">214</strain>
    </source>
</reference>
<dbReference type="SUPFAM" id="SSF140869">
    <property type="entry name" value="GUN4-like"/>
    <property type="match status" value="1"/>
</dbReference>
<dbReference type="FunFam" id="1.10.10.1770:FF:000001">
    <property type="entry name" value="Tetrapyrrole-binding protein, chloroplastic"/>
    <property type="match status" value="1"/>
</dbReference>
<dbReference type="InterPro" id="IPR037215">
    <property type="entry name" value="GUN4-like_sf"/>
</dbReference>
<proteinExistence type="predicted"/>
<evidence type="ECO:0000313" key="3">
    <source>
        <dbReference type="EMBL" id="GKV18669.1"/>
    </source>
</evidence>
<comment type="caution">
    <text evidence="3">The sequence shown here is derived from an EMBL/GenBank/DDBJ whole genome shotgun (WGS) entry which is preliminary data.</text>
</comment>
<dbReference type="EMBL" id="BPVZ01000051">
    <property type="protein sequence ID" value="GKV18669.1"/>
    <property type="molecule type" value="Genomic_DNA"/>
</dbReference>
<feature type="region of interest" description="Disordered" evidence="1">
    <location>
        <begin position="228"/>
        <end position="264"/>
    </location>
</feature>
<gene>
    <name evidence="3" type="ORF">SLEP1_g29015</name>
</gene>
<dbReference type="InterPro" id="IPR008629">
    <property type="entry name" value="GUN4-like"/>
</dbReference>
<accession>A0AAV5JVI9</accession>
<feature type="region of interest" description="Disordered" evidence="1">
    <location>
        <begin position="48"/>
        <end position="76"/>
    </location>
</feature>